<feature type="chain" id="PRO_5035145563" evidence="1">
    <location>
        <begin position="25"/>
        <end position="280"/>
    </location>
</feature>
<reference evidence="2" key="1">
    <citation type="submission" date="2021-03" db="EMBL/GenBank/DDBJ databases">
        <authorList>
            <person name="Wang G."/>
        </authorList>
    </citation>
    <scope>NUCLEOTIDE SEQUENCE</scope>
    <source>
        <strain evidence="2">KCTC 12899</strain>
    </source>
</reference>
<keyword evidence="3" id="KW-1185">Reference proteome</keyword>
<feature type="signal peptide" evidence="1">
    <location>
        <begin position="1"/>
        <end position="24"/>
    </location>
</feature>
<proteinExistence type="predicted"/>
<evidence type="ECO:0000313" key="2">
    <source>
        <dbReference type="EMBL" id="MBO1322152.1"/>
    </source>
</evidence>
<dbReference type="EMBL" id="JAFREP010000032">
    <property type="protein sequence ID" value="MBO1322152.1"/>
    <property type="molecule type" value="Genomic_DNA"/>
</dbReference>
<protein>
    <submittedName>
        <fullName evidence="2">DUF4198 domain-containing protein</fullName>
    </submittedName>
</protein>
<comment type="caution">
    <text evidence="2">The sequence shown here is derived from an EMBL/GenBank/DDBJ whole genome shotgun (WGS) entry which is preliminary data.</text>
</comment>
<accession>A0A8J7QCU0</accession>
<evidence type="ECO:0000256" key="1">
    <source>
        <dbReference type="SAM" id="SignalP"/>
    </source>
</evidence>
<gene>
    <name evidence="2" type="ORF">J3U88_27000</name>
</gene>
<dbReference type="AlphaFoldDB" id="A0A8J7QCU0"/>
<dbReference type="Pfam" id="PF10670">
    <property type="entry name" value="DUF4198"/>
    <property type="match status" value="1"/>
</dbReference>
<evidence type="ECO:0000313" key="3">
    <source>
        <dbReference type="Proteomes" id="UP000664417"/>
    </source>
</evidence>
<dbReference type="Proteomes" id="UP000664417">
    <property type="component" value="Unassembled WGS sequence"/>
</dbReference>
<dbReference type="RefSeq" id="WP_207862125.1">
    <property type="nucleotide sequence ID" value="NZ_JAFREP010000032.1"/>
</dbReference>
<keyword evidence="1" id="KW-0732">Signal</keyword>
<organism evidence="2 3">
    <name type="scientific">Acanthopleuribacter pedis</name>
    <dbReference type="NCBI Taxonomy" id="442870"/>
    <lineage>
        <taxon>Bacteria</taxon>
        <taxon>Pseudomonadati</taxon>
        <taxon>Acidobacteriota</taxon>
        <taxon>Holophagae</taxon>
        <taxon>Acanthopleuribacterales</taxon>
        <taxon>Acanthopleuribacteraceae</taxon>
        <taxon>Acanthopleuribacter</taxon>
    </lineage>
</organism>
<sequence length="280" mass="31313">MFRTRLFSLLFSCWTLATFSSLLGHDFWLSPHEATLNQPGPVKIQAFLGDHFRGEAIIPSPKLVDQFWLRDEKGLRPVKAAGMLGLAAVGRVEATGPCLIAYAGKAKFLQLPATKFETYLEEEHLTAIRDHRREQATQNKPGREFFSRCAKALVAVGAVDAVSIQQMVAGHPLEITPQSNPFQAQLGERLDFKLTFEGRPLPNQRIVLYRRTPEREPLIMHTDERGRITVTVDHQGAWMLKAVHMVPHKNPKEAEWRSYWASTTFSNAAGAAPSATTASK</sequence>
<name>A0A8J7QCU0_9BACT</name>
<dbReference type="InterPro" id="IPR019613">
    <property type="entry name" value="DUF4198"/>
</dbReference>